<gene>
    <name evidence="2" type="ORF">A2310_07230</name>
</gene>
<evidence type="ECO:0000313" key="3">
    <source>
        <dbReference type="Proteomes" id="UP000178417"/>
    </source>
</evidence>
<organism evidence="2 3">
    <name type="scientific">candidate division WOR-1 bacterium RIFOXYB2_FULL_37_13</name>
    <dbReference type="NCBI Taxonomy" id="1802579"/>
    <lineage>
        <taxon>Bacteria</taxon>
        <taxon>Bacillati</taxon>
        <taxon>Saganbacteria</taxon>
    </lineage>
</organism>
<evidence type="ECO:0000313" key="2">
    <source>
        <dbReference type="EMBL" id="OGC22543.1"/>
    </source>
</evidence>
<dbReference type="InterPro" id="IPR016040">
    <property type="entry name" value="NAD(P)-bd_dom"/>
</dbReference>
<dbReference type="STRING" id="1802579.A2310_07230"/>
<dbReference type="Gene3D" id="3.90.25.10">
    <property type="entry name" value="UDP-galactose 4-epimerase, domain 1"/>
    <property type="match status" value="1"/>
</dbReference>
<dbReference type="AlphaFoldDB" id="A0A1F4SS97"/>
<reference evidence="2 3" key="1">
    <citation type="journal article" date="2016" name="Nat. Commun.">
        <title>Thousands of microbial genomes shed light on interconnected biogeochemical processes in an aquifer system.</title>
        <authorList>
            <person name="Anantharaman K."/>
            <person name="Brown C.T."/>
            <person name="Hug L.A."/>
            <person name="Sharon I."/>
            <person name="Castelle C.J."/>
            <person name="Probst A.J."/>
            <person name="Thomas B.C."/>
            <person name="Singh A."/>
            <person name="Wilkins M.J."/>
            <person name="Karaoz U."/>
            <person name="Brodie E.L."/>
            <person name="Williams K.H."/>
            <person name="Hubbard S.S."/>
            <person name="Banfield J.F."/>
        </authorList>
    </citation>
    <scope>NUCLEOTIDE SEQUENCE [LARGE SCALE GENOMIC DNA]</scope>
</reference>
<dbReference type="SUPFAM" id="SSF51735">
    <property type="entry name" value="NAD(P)-binding Rossmann-fold domains"/>
    <property type="match status" value="1"/>
</dbReference>
<dbReference type="Proteomes" id="UP000178417">
    <property type="component" value="Unassembled WGS sequence"/>
</dbReference>
<feature type="domain" description="NAD(P)-binding" evidence="1">
    <location>
        <begin position="5"/>
        <end position="311"/>
    </location>
</feature>
<dbReference type="InterPro" id="IPR036291">
    <property type="entry name" value="NAD(P)-bd_dom_sf"/>
</dbReference>
<dbReference type="EMBL" id="MEUB01000027">
    <property type="protein sequence ID" value="OGC22543.1"/>
    <property type="molecule type" value="Genomic_DNA"/>
</dbReference>
<dbReference type="Gene3D" id="3.40.50.720">
    <property type="entry name" value="NAD(P)-binding Rossmann-like Domain"/>
    <property type="match status" value="1"/>
</dbReference>
<sequence length="321" mass="36527">MKKYLITGFSGFVGKHFLDYLENVVPGASVLGVDLQAPQFDLSKFPSIKCDFKKLNLLNKDDLSAALCQFNPDYILHLASFSSVAFSWQNPVDSFKNNTNIFLNLIESVRELKLKSRILSIGSSEEYGDFDEKDLPLKETYELKPSSPYAVARVSQELLSKIYVSGFNLDIMMTRSFNHMGSGQRDTFVIPSFARQLVQFKAQGLKKAILHTGNVDVVRDFTDVRDVVRAYFELFEKGKPGEIYNICSGKGISLREIIEKFAQMLGLEISIEIDKKLLRPNDYKIIIGSNDKINKEIGWQPSILFEQTLKDVLKYWDNLCL</sequence>
<evidence type="ECO:0000259" key="1">
    <source>
        <dbReference type="Pfam" id="PF16363"/>
    </source>
</evidence>
<protein>
    <recommendedName>
        <fullName evidence="1">NAD(P)-binding domain-containing protein</fullName>
    </recommendedName>
</protein>
<proteinExistence type="predicted"/>
<dbReference type="Pfam" id="PF16363">
    <property type="entry name" value="GDP_Man_Dehyd"/>
    <property type="match status" value="1"/>
</dbReference>
<name>A0A1F4SS97_UNCSA</name>
<dbReference type="PANTHER" id="PTHR43000">
    <property type="entry name" value="DTDP-D-GLUCOSE 4,6-DEHYDRATASE-RELATED"/>
    <property type="match status" value="1"/>
</dbReference>
<accession>A0A1F4SS97</accession>
<comment type="caution">
    <text evidence="2">The sequence shown here is derived from an EMBL/GenBank/DDBJ whole genome shotgun (WGS) entry which is preliminary data.</text>
</comment>